<evidence type="ECO:0000259" key="7">
    <source>
        <dbReference type="Pfam" id="PF08281"/>
    </source>
</evidence>
<keyword evidence="10" id="KW-1185">Reference proteome</keyword>
<keyword evidence="4" id="KW-0804">Transcription</keyword>
<dbReference type="InterPro" id="IPR046531">
    <property type="entry name" value="DUF6596"/>
</dbReference>
<dbReference type="InterPro" id="IPR013324">
    <property type="entry name" value="RNA_pol_sigma_r3/r4-like"/>
</dbReference>
<protein>
    <submittedName>
        <fullName evidence="9">RNA polymerase subunit sigma-24</fullName>
    </submittedName>
</protein>
<dbReference type="GO" id="GO:0006352">
    <property type="term" value="P:DNA-templated transcription initiation"/>
    <property type="evidence" value="ECO:0007669"/>
    <property type="project" value="InterPro"/>
</dbReference>
<feature type="domain" description="RNA polymerase sigma factor 70 region 4 type 2" evidence="7">
    <location>
        <begin position="123"/>
        <end position="174"/>
    </location>
</feature>
<comment type="similarity">
    <text evidence="1">Belongs to the sigma-70 factor family. ECF subfamily.</text>
</comment>
<proteinExistence type="inferred from homology"/>
<feature type="region of interest" description="Disordered" evidence="5">
    <location>
        <begin position="422"/>
        <end position="443"/>
    </location>
</feature>
<evidence type="ECO:0000313" key="9">
    <source>
        <dbReference type="EMBL" id="GIF92961.1"/>
    </source>
</evidence>
<evidence type="ECO:0000256" key="4">
    <source>
        <dbReference type="ARBA" id="ARBA00023163"/>
    </source>
</evidence>
<dbReference type="AlphaFoldDB" id="A0A8J3JXM4"/>
<keyword evidence="3" id="KW-0731">Sigma factor</keyword>
<dbReference type="EMBL" id="BONG01000054">
    <property type="protein sequence ID" value="GIF92961.1"/>
    <property type="molecule type" value="Genomic_DNA"/>
</dbReference>
<evidence type="ECO:0000313" key="10">
    <source>
        <dbReference type="Proteomes" id="UP000619293"/>
    </source>
</evidence>
<dbReference type="SUPFAM" id="SSF88946">
    <property type="entry name" value="Sigma2 domain of RNA polymerase sigma factors"/>
    <property type="match status" value="1"/>
</dbReference>
<dbReference type="SUPFAM" id="SSF88659">
    <property type="entry name" value="Sigma3 and sigma4 domains of RNA polymerase sigma factors"/>
    <property type="match status" value="1"/>
</dbReference>
<dbReference type="NCBIfam" id="TIGR02937">
    <property type="entry name" value="sigma70-ECF"/>
    <property type="match status" value="1"/>
</dbReference>
<accession>A0A8J3JXM4</accession>
<evidence type="ECO:0000256" key="5">
    <source>
        <dbReference type="SAM" id="MobiDB-lite"/>
    </source>
</evidence>
<feature type="domain" description="RNA polymerase sigma-70 region 2" evidence="6">
    <location>
        <begin position="21"/>
        <end position="80"/>
    </location>
</feature>
<comment type="caution">
    <text evidence="9">The sequence shown here is derived from an EMBL/GenBank/DDBJ whole genome shotgun (WGS) entry which is preliminary data.</text>
</comment>
<dbReference type="GO" id="GO:0003677">
    <property type="term" value="F:DNA binding"/>
    <property type="evidence" value="ECO:0007669"/>
    <property type="project" value="InterPro"/>
</dbReference>
<feature type="compositionally biased region" description="Basic and acidic residues" evidence="5">
    <location>
        <begin position="428"/>
        <end position="443"/>
    </location>
</feature>
<dbReference type="PANTHER" id="PTHR47756:SF2">
    <property type="entry name" value="BLL6612 PROTEIN"/>
    <property type="match status" value="1"/>
</dbReference>
<dbReference type="InterPro" id="IPR007627">
    <property type="entry name" value="RNA_pol_sigma70_r2"/>
</dbReference>
<dbReference type="Pfam" id="PF20239">
    <property type="entry name" value="DUF6596"/>
    <property type="match status" value="1"/>
</dbReference>
<feature type="domain" description="DUF6596" evidence="8">
    <location>
        <begin position="192"/>
        <end position="289"/>
    </location>
</feature>
<dbReference type="GO" id="GO:0016987">
    <property type="term" value="F:sigma factor activity"/>
    <property type="evidence" value="ECO:0007669"/>
    <property type="project" value="UniProtKB-KW"/>
</dbReference>
<organism evidence="9 10">
    <name type="scientific">Catellatospora chokoriensis</name>
    <dbReference type="NCBI Taxonomy" id="310353"/>
    <lineage>
        <taxon>Bacteria</taxon>
        <taxon>Bacillati</taxon>
        <taxon>Actinomycetota</taxon>
        <taxon>Actinomycetes</taxon>
        <taxon>Micromonosporales</taxon>
        <taxon>Micromonosporaceae</taxon>
        <taxon>Catellatospora</taxon>
    </lineage>
</organism>
<dbReference type="InterPro" id="IPR013325">
    <property type="entry name" value="RNA_pol_sigma_r2"/>
</dbReference>
<dbReference type="Gene3D" id="1.10.1740.10">
    <property type="match status" value="1"/>
</dbReference>
<dbReference type="Proteomes" id="UP000619293">
    <property type="component" value="Unassembled WGS sequence"/>
</dbReference>
<dbReference type="Pfam" id="PF08281">
    <property type="entry name" value="Sigma70_r4_2"/>
    <property type="match status" value="1"/>
</dbReference>
<keyword evidence="2" id="KW-0805">Transcription regulation</keyword>
<evidence type="ECO:0000256" key="3">
    <source>
        <dbReference type="ARBA" id="ARBA00023082"/>
    </source>
</evidence>
<dbReference type="InterPro" id="IPR013249">
    <property type="entry name" value="RNA_pol_sigma70_r4_t2"/>
</dbReference>
<reference evidence="9 10" key="1">
    <citation type="submission" date="2021-01" db="EMBL/GenBank/DDBJ databases">
        <title>Whole genome shotgun sequence of Catellatospora chokoriensis NBRC 107358.</title>
        <authorList>
            <person name="Komaki H."/>
            <person name="Tamura T."/>
        </authorList>
    </citation>
    <scope>NUCLEOTIDE SEQUENCE [LARGE SCALE GENOMIC DNA]</scope>
    <source>
        <strain evidence="9 10">NBRC 107358</strain>
    </source>
</reference>
<dbReference type="Pfam" id="PF04542">
    <property type="entry name" value="Sigma70_r2"/>
    <property type="match status" value="1"/>
</dbReference>
<sequence>MSEPAAVEAAIVDAHRREWALVLAATVRVAGDLDLAEECVQEAYAAALQSWTRDGVPASPAAWLTTAARRRAVDAIRREQTLRSKLPLLLEPEEADKDTAVDRPLDEDLDAYDSVPDERLRLIFTCCHPALAQEAQVALTLRLVCGVATADVARAFLVSEPTMAARLTRAKKKISGARIPYRVPRPAELPDRLRPVLGVIHLLFTTGHTAPSGTDLIRADLMERALHLARMLRELMPDEPEVRGLLALLLVTDARRATRVDSAGRLLRLQEQDRTRWDRRAMAEAHDLIVAGLRGGRAGRYVLQAAIASLYAEAPSYDATDWAQLVALYDRLLEVWPSPVVALNRTVPLAMVAGPRAALAEVDRLEQQGSLAGYQYLHAVKADLLRRSGQLAQAREAYARALALTANEAERAFLSERLSEQSAASAHDAGESATGRRHDSAQF</sequence>
<evidence type="ECO:0000256" key="2">
    <source>
        <dbReference type="ARBA" id="ARBA00023015"/>
    </source>
</evidence>
<dbReference type="PANTHER" id="PTHR47756">
    <property type="entry name" value="BLL6612 PROTEIN-RELATED"/>
    <property type="match status" value="1"/>
</dbReference>
<evidence type="ECO:0000259" key="8">
    <source>
        <dbReference type="Pfam" id="PF20239"/>
    </source>
</evidence>
<name>A0A8J3JXM4_9ACTN</name>
<gene>
    <name evidence="9" type="primary">rpoE_12</name>
    <name evidence="9" type="ORF">Cch02nite_64050</name>
</gene>
<dbReference type="InterPro" id="IPR014284">
    <property type="entry name" value="RNA_pol_sigma-70_dom"/>
</dbReference>
<evidence type="ECO:0000256" key="1">
    <source>
        <dbReference type="ARBA" id="ARBA00010641"/>
    </source>
</evidence>
<evidence type="ECO:0000259" key="6">
    <source>
        <dbReference type="Pfam" id="PF04542"/>
    </source>
</evidence>